<dbReference type="Gene3D" id="2.60.40.10">
    <property type="entry name" value="Immunoglobulins"/>
    <property type="match status" value="1"/>
</dbReference>
<comment type="subcellular location">
    <subcellularLocation>
        <location evidence="1">Cell projection</location>
        <location evidence="1">Cilium</location>
    </subcellularLocation>
    <subcellularLocation>
        <location evidence="2">Cytoplasm</location>
    </subcellularLocation>
</comment>
<dbReference type="InterPro" id="IPR053879">
    <property type="entry name" value="HYDIN_VesB_CFA65-like_Ig"/>
</dbReference>
<dbReference type="NCBIfam" id="TIGR04183">
    <property type="entry name" value="Por_Secre_tail"/>
    <property type="match status" value="1"/>
</dbReference>
<dbReference type="KEGG" id="run:DR864_12095"/>
<evidence type="ECO:0000256" key="6">
    <source>
        <dbReference type="SAM" id="SignalP"/>
    </source>
</evidence>
<feature type="domain" description="HYDIN/VesB/CFA65-like Ig-like" evidence="8">
    <location>
        <begin position="1544"/>
        <end position="1623"/>
    </location>
</feature>
<accession>A0A344TIG9</accession>
<evidence type="ECO:0000259" key="8">
    <source>
        <dbReference type="Pfam" id="PF22544"/>
    </source>
</evidence>
<protein>
    <submittedName>
        <fullName evidence="9">Uncharacterized protein</fullName>
    </submittedName>
</protein>
<feature type="chain" id="PRO_5016641921" evidence="6">
    <location>
        <begin position="21"/>
        <end position="1950"/>
    </location>
</feature>
<dbReference type="InterPro" id="IPR013783">
    <property type="entry name" value="Ig-like_fold"/>
</dbReference>
<dbReference type="OrthoDB" id="972285at2"/>
<evidence type="ECO:0000256" key="3">
    <source>
        <dbReference type="ARBA" id="ARBA00022490"/>
    </source>
</evidence>
<evidence type="ECO:0000256" key="5">
    <source>
        <dbReference type="ARBA" id="ARBA00023273"/>
    </source>
</evidence>
<keyword evidence="5" id="KW-0966">Cell projection</keyword>
<sequence>MKHLLLILTVLCVGFTSSYGTTFTVSNTNNSGAGSLRKAIDDANADNTATAANPHIIDAIGVTGTISVTIDPANSLFFLVITNHMTIKGSGAANLTISGNGTNRIFWVQNGTITLQDLTLANGYARGGGGAGGGMGAGGAIFMHEGKQDPTTATGVLSGSIDLRLLNVTLKNNQAIGGTGGTGGVGGGGLGGNGGTGAGGVLGNGIQAGGSVTNASGNVGFGGYIPGTNGGIAIFGPGGGPGFDGTNTIPRTPPGFGGGGSGGSGGIGGFGGGGGIGSKGGFGGGGGSSPVGSGVIGGFGGGSGSFLGSGGFGGFGGGGAEGGAGAGFGGAIFVASGKLTLQGVTFDGNTATGGSGIQDKGKGKGYGGALFIFNKADDGGTAAPGTTNDPQVVGCNVTFTSNSASDDPNSATNNDNLFGTIASASITINAPTVTQPTCTTPTGTIVVNASVAGGGTLEYSVNNGSTWQSNATFSGLAVGNYTIKVRLQASPTCEATYASNPVVLASPFTASTTTDTWTGCVSTDWAVAGNWADGTVPTAADDVVIPSAPTNQPTLSTTATAKSVEVRTGASLSISSAGSLTINNFATLGGFNNAFYNQGTVTNGGTVILGNTAPVGQIGIRNTGTFTNTGTLQIDRVTNEALINGNVFANTGTIAIGSLVSGGFNALWNQASFSNSAGGRITIDRANNSALYNTGSNFVNSATITIGASASVTGNGLTNEASFTNTTGGLIQIDQTGGRGIANTATFINAATINVGSLSTVTGNGVWVSPSGSFSNNAGGNIIINRSGQGLVNDGTFVNSASVTIGNVAFSSQDCIYNTGPFVNNATGEIRLDRAIFNGIWHLGSTIQNAGKIIVGAIAGPSSGILAYAPFTNTGEIRVDRCVNGVVSTSSFTNTGQITIGASASLGNSGVVSTGASATFVNSGAGTISIDRTGAAGLANRTGSTFTNSATITIGSTTSIGGEGIDNRGTFNNNTGGDIKIDRTGRGLLNHTATFNNSGLITIGALASVGQRGLNNFGSTAMFNNNTGGEIKIDNASAIGLYNESGTFNNTAKITIGATVSAGMASNGLTNDATFNNNTGGQITIDRVTSRGIQNNNPFSNTGEIRIGATAITAQDCIRNTNSFINHSGGKIYLDRAWGNGIWTSGNSFQNSGEITVGSIANMGVAILNTGTFSNNALGSIQLDRVTRGMTNTSTFNNAGQIKMGNNVPLRSSQGLLNGNGSGMVAAVFNNLAGGLLQIDQTPANQDGIINELLTTFTNAGTVSIGTLGSIGGHGINNAGTFSNNACAILTVFDNLNNSSTFTNAGFFTVKTAQVHTNSALTNNGIIEYPQGNPIPNVTNNDVIIAPISTCGVLTPALQIGGSNSFTVGGTWYKDASMMATAGTYSGNTFTVTDLTVGAHTLYFTVTDPANACPRTVGINVTVNPASVGGTVGAAQTICAGTSPADLTLTGNAGNVVKWQKSTDLAFTSPTDIAGTSTTLTGATIGNLTANTYFRAVVKNGVCDEVNSEAVLITVNQQEINLQGGSPLTNIPDGDNTPTAAKGTDFGSFEVIGNVIKTFTVQNTGSSPLNISSIVSNNGLFVVSGLTLPATITAGGSATFTVTFSPTATGVQNATITVNNNDCDEAVYDFAVTGNAVCPAIVINAPSLTQSTCTTPTGTIMVNATGSGTLEYSIDNGSNWQSSATFGDLAAGNYNIKVRSQAFPTCTTTYASNPVVITLKTPPSVDAGSCKFVYNGYGSNCTNLTASATGVAGGFTYSWSPGNLSGATVQVCPTVTTTYTVTVTDANGCTSTDEVTVEVIDVRCGNSNAVEKVLVCFGGKSLCVAPTAVPALLANGATLGACGITPCGTQSNARIGVESDEATRPTVLMMQVYPNPTAGLVTVDLRNVSKGLARIEVVDLIGRPLVQKTEQMNEGANQLSFDFKHLPDGLYLIRCRDSQNHEAVVKVNKL</sequence>
<keyword evidence="4" id="KW-0969">Cilium</keyword>
<evidence type="ECO:0000313" key="9">
    <source>
        <dbReference type="EMBL" id="AXE18440.1"/>
    </source>
</evidence>
<keyword evidence="6" id="KW-0732">Signal</keyword>
<feature type="signal peptide" evidence="6">
    <location>
        <begin position="1"/>
        <end position="20"/>
    </location>
</feature>
<feature type="domain" description="Secretion system C-terminal sorting" evidence="7">
    <location>
        <begin position="1872"/>
        <end position="1941"/>
    </location>
</feature>
<evidence type="ECO:0000256" key="4">
    <source>
        <dbReference type="ARBA" id="ARBA00023069"/>
    </source>
</evidence>
<keyword evidence="10" id="KW-1185">Reference proteome</keyword>
<dbReference type="Proteomes" id="UP000251993">
    <property type="component" value="Chromosome"/>
</dbReference>
<evidence type="ECO:0000256" key="1">
    <source>
        <dbReference type="ARBA" id="ARBA00004138"/>
    </source>
</evidence>
<name>A0A344TIG9_9BACT</name>
<dbReference type="InterPro" id="IPR026444">
    <property type="entry name" value="Secre_tail"/>
</dbReference>
<organism evidence="9 10">
    <name type="scientific">Runella rosea</name>
    <dbReference type="NCBI Taxonomy" id="2259595"/>
    <lineage>
        <taxon>Bacteria</taxon>
        <taxon>Pseudomonadati</taxon>
        <taxon>Bacteroidota</taxon>
        <taxon>Cytophagia</taxon>
        <taxon>Cytophagales</taxon>
        <taxon>Spirosomataceae</taxon>
        <taxon>Runella</taxon>
    </lineage>
</organism>
<dbReference type="EMBL" id="CP030850">
    <property type="protein sequence ID" value="AXE18440.1"/>
    <property type="molecule type" value="Genomic_DNA"/>
</dbReference>
<evidence type="ECO:0000259" key="7">
    <source>
        <dbReference type="Pfam" id="PF18962"/>
    </source>
</evidence>
<gene>
    <name evidence="9" type="ORF">DR864_12095</name>
</gene>
<evidence type="ECO:0000256" key="2">
    <source>
        <dbReference type="ARBA" id="ARBA00004496"/>
    </source>
</evidence>
<evidence type="ECO:0000313" key="10">
    <source>
        <dbReference type="Proteomes" id="UP000251993"/>
    </source>
</evidence>
<proteinExistence type="predicted"/>
<dbReference type="RefSeq" id="WP_114067223.1">
    <property type="nucleotide sequence ID" value="NZ_CP030850.1"/>
</dbReference>
<dbReference type="Pfam" id="PF22544">
    <property type="entry name" value="HYDIN_VesB_CFA65-like_Ig"/>
    <property type="match status" value="1"/>
</dbReference>
<dbReference type="Pfam" id="PF18962">
    <property type="entry name" value="Por_Secre_tail"/>
    <property type="match status" value="1"/>
</dbReference>
<keyword evidence="3" id="KW-0963">Cytoplasm</keyword>
<reference evidence="9 10" key="1">
    <citation type="submission" date="2018-07" db="EMBL/GenBank/DDBJ databases">
        <title>Genome sequencing of Runella.</title>
        <authorList>
            <person name="Baek M.-G."/>
            <person name="Yi H."/>
        </authorList>
    </citation>
    <scope>NUCLEOTIDE SEQUENCE [LARGE SCALE GENOMIC DNA]</scope>
    <source>
        <strain evidence="9 10">HYN0085</strain>
    </source>
</reference>
<dbReference type="NCBIfam" id="NF012200">
    <property type="entry name" value="choice_anch_D"/>
    <property type="match status" value="1"/>
</dbReference>